<dbReference type="InterPro" id="IPR049730">
    <property type="entry name" value="SNF2/RAD54-like_C"/>
</dbReference>
<dbReference type="SUPFAM" id="SSF52540">
    <property type="entry name" value="P-loop containing nucleoside triphosphate hydrolases"/>
    <property type="match status" value="2"/>
</dbReference>
<reference evidence="4" key="1">
    <citation type="submission" date="2021-04" db="EMBL/GenBank/DDBJ databases">
        <authorList>
            <consortium name="Molecular Ecology Group"/>
        </authorList>
    </citation>
    <scope>NUCLEOTIDE SEQUENCE</scope>
</reference>
<sequence length="858" mass="95710">VADVFDRNTIDLFSGEVASGHALGVRLHHGNHSHMTSDKASSVRYFSVVWCKMSKKKHKKWEGDAVLTTSGRTVTLYDMDGKVLGKGTGYKTTELEALAEDGTLFVGGKEIQVMSTLTEEYFKSGKCFTSGIEPTPSSEGSSSQIRNPGMSKPFIKPALKSGHANMVSMARNASSALPTMPKYDPNTPNALVMPRPSADHQWKHNRLGHPVVDVVVDPYLSNYLRSHQRTGVIFLYECVLGMRNFNGEGAILADDMGLGKTLQCICLIWTLLKQGPYGGNPVARKVLVVTPGSLVKNWFQEFKKWLGAERLNVFAVSTDKRVDEFVRSGLHPVLVISYEMFVRYHELIKQVPFDLVVCDEGHRLKNTAIKTTSILTSLPCRRRIVLTGTPVQNDLQEFFSIVEFVNPGILGSSSAFRHIYEDPIVASQQPKATEEQRELGTKRAQELTRLTQMFILRRTQEINNDYLPPKVEMVLFCKPTTLQLTLYRQLLHSNVIRRCLAGNLSGSPHLVCISALKHLCNHPGLVYRKAAEHQLNKETQRHSIHGKPGGDSCDEWEDSIYSGMLPYFPESFDASVVSLVDSGKLIVLSGLLSAIWSQSSSEKVVLVSNHTKILDFLEVFCQVKGYRFLRMDGQTPTGQRQDIVSRFNNKASPFRIFLLSSKAGGVGLNLVGASRLILYDIDWNPANDLQAMARVWRDGQTGKVYIYRLLTVGTIEEKIYQRQITKQGLSGAVMDVSRKSSVQFSLEDLKDLFSLNEDTDCETHSMLDCQCGGDPSFVHEHTKADTVAEDRPCQLGRLSTTVQKSQSSHLTMAELSHTLEGRVCLWPGELVFGSGWAVTVFCILAGHQYRLSICCYIR</sequence>
<name>A0A8S3ZIQ8_9EUPU</name>
<dbReference type="PROSITE" id="PS51194">
    <property type="entry name" value="HELICASE_CTER"/>
    <property type="match status" value="1"/>
</dbReference>
<keyword evidence="5" id="KW-1185">Reference proteome</keyword>
<dbReference type="InterPro" id="IPR000330">
    <property type="entry name" value="SNF2_N"/>
</dbReference>
<dbReference type="GO" id="GO:0007131">
    <property type="term" value="P:reciprocal meiotic recombination"/>
    <property type="evidence" value="ECO:0007669"/>
    <property type="project" value="TreeGrafter"/>
</dbReference>
<organism evidence="4 5">
    <name type="scientific">Candidula unifasciata</name>
    <dbReference type="NCBI Taxonomy" id="100452"/>
    <lineage>
        <taxon>Eukaryota</taxon>
        <taxon>Metazoa</taxon>
        <taxon>Spiralia</taxon>
        <taxon>Lophotrochozoa</taxon>
        <taxon>Mollusca</taxon>
        <taxon>Gastropoda</taxon>
        <taxon>Heterobranchia</taxon>
        <taxon>Euthyneura</taxon>
        <taxon>Panpulmonata</taxon>
        <taxon>Eupulmonata</taxon>
        <taxon>Stylommatophora</taxon>
        <taxon>Helicina</taxon>
        <taxon>Helicoidea</taxon>
        <taxon>Geomitridae</taxon>
        <taxon>Candidula</taxon>
    </lineage>
</organism>
<keyword evidence="1" id="KW-0378">Hydrolase</keyword>
<dbReference type="OrthoDB" id="413460at2759"/>
<evidence type="ECO:0000259" key="2">
    <source>
        <dbReference type="PROSITE" id="PS51192"/>
    </source>
</evidence>
<dbReference type="PANTHER" id="PTHR45629">
    <property type="entry name" value="SNF2/RAD54 FAMILY MEMBER"/>
    <property type="match status" value="1"/>
</dbReference>
<accession>A0A8S3ZIQ8</accession>
<feature type="domain" description="Helicase ATP-binding" evidence="2">
    <location>
        <begin position="241"/>
        <end position="408"/>
    </location>
</feature>
<dbReference type="GO" id="GO:0005524">
    <property type="term" value="F:ATP binding"/>
    <property type="evidence" value="ECO:0007669"/>
    <property type="project" value="InterPro"/>
</dbReference>
<dbReference type="PANTHER" id="PTHR45629:SF7">
    <property type="entry name" value="DNA EXCISION REPAIR PROTEIN ERCC-6-RELATED"/>
    <property type="match status" value="1"/>
</dbReference>
<gene>
    <name evidence="4" type="ORF">CUNI_LOCUS13576</name>
</gene>
<dbReference type="GO" id="GO:0005634">
    <property type="term" value="C:nucleus"/>
    <property type="evidence" value="ECO:0007669"/>
    <property type="project" value="TreeGrafter"/>
</dbReference>
<dbReference type="InterPro" id="IPR027417">
    <property type="entry name" value="P-loop_NTPase"/>
</dbReference>
<dbReference type="EMBL" id="CAJHNH020002891">
    <property type="protein sequence ID" value="CAG5128018.1"/>
    <property type="molecule type" value="Genomic_DNA"/>
</dbReference>
<evidence type="ECO:0000313" key="5">
    <source>
        <dbReference type="Proteomes" id="UP000678393"/>
    </source>
</evidence>
<protein>
    <recommendedName>
        <fullName evidence="6">DNA repair and recombination protein RAD54B</fullName>
    </recommendedName>
</protein>
<dbReference type="InterPro" id="IPR014001">
    <property type="entry name" value="Helicase_ATP-bd"/>
</dbReference>
<dbReference type="Gene3D" id="1.20.120.850">
    <property type="entry name" value="SWI2/SNF2 ATPases, N-terminal domain"/>
    <property type="match status" value="1"/>
</dbReference>
<dbReference type="SMART" id="SM00490">
    <property type="entry name" value="HELICc"/>
    <property type="match status" value="1"/>
</dbReference>
<evidence type="ECO:0008006" key="6">
    <source>
        <dbReference type="Google" id="ProtNLM"/>
    </source>
</evidence>
<dbReference type="Gene3D" id="3.40.50.10810">
    <property type="entry name" value="Tandem AAA-ATPase domain"/>
    <property type="match status" value="1"/>
</dbReference>
<evidence type="ECO:0000259" key="3">
    <source>
        <dbReference type="PROSITE" id="PS51194"/>
    </source>
</evidence>
<dbReference type="InterPro" id="IPR001650">
    <property type="entry name" value="Helicase_C-like"/>
</dbReference>
<dbReference type="Pfam" id="PF00271">
    <property type="entry name" value="Helicase_C"/>
    <property type="match status" value="1"/>
</dbReference>
<dbReference type="InterPro" id="IPR050496">
    <property type="entry name" value="SNF2_RAD54_helicase_repair"/>
</dbReference>
<dbReference type="GO" id="GO:0000724">
    <property type="term" value="P:double-strand break repair via homologous recombination"/>
    <property type="evidence" value="ECO:0007669"/>
    <property type="project" value="TreeGrafter"/>
</dbReference>
<dbReference type="Pfam" id="PF00176">
    <property type="entry name" value="SNF2-rel_dom"/>
    <property type="match status" value="1"/>
</dbReference>
<evidence type="ECO:0000313" key="4">
    <source>
        <dbReference type="EMBL" id="CAG5128018.1"/>
    </source>
</evidence>
<dbReference type="SMART" id="SM00487">
    <property type="entry name" value="DEXDc"/>
    <property type="match status" value="1"/>
</dbReference>
<evidence type="ECO:0000256" key="1">
    <source>
        <dbReference type="ARBA" id="ARBA00022801"/>
    </source>
</evidence>
<dbReference type="CDD" id="cd18793">
    <property type="entry name" value="SF2_C_SNF"/>
    <property type="match status" value="1"/>
</dbReference>
<dbReference type="Gene3D" id="3.40.50.300">
    <property type="entry name" value="P-loop containing nucleotide triphosphate hydrolases"/>
    <property type="match status" value="1"/>
</dbReference>
<feature type="domain" description="Helicase C-terminal" evidence="3">
    <location>
        <begin position="587"/>
        <end position="750"/>
    </location>
</feature>
<dbReference type="GO" id="GO:0015616">
    <property type="term" value="F:DNA translocase activity"/>
    <property type="evidence" value="ECO:0007669"/>
    <property type="project" value="TreeGrafter"/>
</dbReference>
<proteinExistence type="predicted"/>
<dbReference type="PROSITE" id="PS51192">
    <property type="entry name" value="HELICASE_ATP_BIND_1"/>
    <property type="match status" value="1"/>
</dbReference>
<feature type="non-terminal residue" evidence="4">
    <location>
        <position position="1"/>
    </location>
</feature>
<dbReference type="FunFam" id="3.40.50.10810:FF:000020">
    <property type="entry name" value="DNA repair and recombination protein RAD54B"/>
    <property type="match status" value="1"/>
</dbReference>
<dbReference type="GO" id="GO:0016787">
    <property type="term" value="F:hydrolase activity"/>
    <property type="evidence" value="ECO:0007669"/>
    <property type="project" value="UniProtKB-KW"/>
</dbReference>
<dbReference type="AlphaFoldDB" id="A0A8S3ZIQ8"/>
<comment type="caution">
    <text evidence="4">The sequence shown here is derived from an EMBL/GenBank/DDBJ whole genome shotgun (WGS) entry which is preliminary data.</text>
</comment>
<dbReference type="InterPro" id="IPR038718">
    <property type="entry name" value="SNF2-like_sf"/>
</dbReference>
<dbReference type="Proteomes" id="UP000678393">
    <property type="component" value="Unassembled WGS sequence"/>
</dbReference>